<comment type="caution">
    <text evidence="1">The sequence shown here is derived from an EMBL/GenBank/DDBJ whole genome shotgun (WGS) entry which is preliminary data.</text>
</comment>
<accession>A0A9D1MCH6</accession>
<proteinExistence type="predicted"/>
<dbReference type="EMBL" id="DVNB01000080">
    <property type="protein sequence ID" value="HIU57644.1"/>
    <property type="molecule type" value="Genomic_DNA"/>
</dbReference>
<reference evidence="1" key="2">
    <citation type="journal article" date="2021" name="PeerJ">
        <title>Extensive microbial diversity within the chicken gut microbiome revealed by metagenomics and culture.</title>
        <authorList>
            <person name="Gilroy R."/>
            <person name="Ravi A."/>
            <person name="Getino M."/>
            <person name="Pursley I."/>
            <person name="Horton D.L."/>
            <person name="Alikhan N.F."/>
            <person name="Baker D."/>
            <person name="Gharbi K."/>
            <person name="Hall N."/>
            <person name="Watson M."/>
            <person name="Adriaenssens E.M."/>
            <person name="Foster-Nyarko E."/>
            <person name="Jarju S."/>
            <person name="Secka A."/>
            <person name="Antonio M."/>
            <person name="Oren A."/>
            <person name="Chaudhuri R.R."/>
            <person name="La Ragione R."/>
            <person name="Hildebrand F."/>
            <person name="Pallen M.J."/>
        </authorList>
    </citation>
    <scope>NUCLEOTIDE SEQUENCE</scope>
    <source>
        <strain evidence="1">USAMLcec3-3695</strain>
    </source>
</reference>
<dbReference type="AlphaFoldDB" id="A0A9D1MCH6"/>
<sequence length="56" mass="6814">MNDNMAYLTDTSKISIDKMNFIITNFRPKHSDKYKEIKSEIERKLFDVFKKYAIRH</sequence>
<gene>
    <name evidence="1" type="ORF">IAA61_07515</name>
</gene>
<dbReference type="Proteomes" id="UP000824109">
    <property type="component" value="Unassembled WGS sequence"/>
</dbReference>
<evidence type="ECO:0000313" key="1">
    <source>
        <dbReference type="EMBL" id="HIU57644.1"/>
    </source>
</evidence>
<organism evidence="1 2">
    <name type="scientific">Candidatus Ornithomonoglobus merdipullorum</name>
    <dbReference type="NCBI Taxonomy" id="2840895"/>
    <lineage>
        <taxon>Bacteria</taxon>
        <taxon>Bacillati</taxon>
        <taxon>Bacillota</taxon>
        <taxon>Clostridia</taxon>
        <taxon>Candidatus Ornithomonoglobus</taxon>
    </lineage>
</organism>
<reference evidence="1" key="1">
    <citation type="submission" date="2020-10" db="EMBL/GenBank/DDBJ databases">
        <authorList>
            <person name="Gilroy R."/>
        </authorList>
    </citation>
    <scope>NUCLEOTIDE SEQUENCE</scope>
    <source>
        <strain evidence="1">USAMLcec3-3695</strain>
    </source>
</reference>
<evidence type="ECO:0000313" key="2">
    <source>
        <dbReference type="Proteomes" id="UP000824109"/>
    </source>
</evidence>
<name>A0A9D1MCH6_9FIRM</name>
<protein>
    <submittedName>
        <fullName evidence="1">Uncharacterized protein</fullName>
    </submittedName>
</protein>